<accession>A0A0F9MTF7</accession>
<sequence>MEDIVEIRRRAQIAQGTFFSKDHMALCLSYEVGDLSRAVYRIAFCEDSERRDERTKSAYRAEAKLAAADITLQLRLLTNQLGFSWDEIIKLGEDHHRETMSQLMQGERA</sequence>
<dbReference type="AlphaFoldDB" id="A0A0F9MTF7"/>
<proteinExistence type="predicted"/>
<dbReference type="EMBL" id="LAZR01005125">
    <property type="protein sequence ID" value="KKN02662.1"/>
    <property type="molecule type" value="Genomic_DNA"/>
</dbReference>
<organism evidence="1">
    <name type="scientific">marine sediment metagenome</name>
    <dbReference type="NCBI Taxonomy" id="412755"/>
    <lineage>
        <taxon>unclassified sequences</taxon>
        <taxon>metagenomes</taxon>
        <taxon>ecological metagenomes</taxon>
    </lineage>
</organism>
<comment type="caution">
    <text evidence="1">The sequence shown here is derived from an EMBL/GenBank/DDBJ whole genome shotgun (WGS) entry which is preliminary data.</text>
</comment>
<evidence type="ECO:0008006" key="2">
    <source>
        <dbReference type="Google" id="ProtNLM"/>
    </source>
</evidence>
<gene>
    <name evidence="1" type="ORF">LCGC14_1115440</name>
</gene>
<evidence type="ECO:0000313" key="1">
    <source>
        <dbReference type="EMBL" id="KKN02662.1"/>
    </source>
</evidence>
<protein>
    <recommendedName>
        <fullName evidence="2">Four helix bundle protein</fullName>
    </recommendedName>
</protein>
<name>A0A0F9MTF7_9ZZZZ</name>
<reference evidence="1" key="1">
    <citation type="journal article" date="2015" name="Nature">
        <title>Complex archaea that bridge the gap between prokaryotes and eukaryotes.</title>
        <authorList>
            <person name="Spang A."/>
            <person name="Saw J.H."/>
            <person name="Jorgensen S.L."/>
            <person name="Zaremba-Niedzwiedzka K."/>
            <person name="Martijn J."/>
            <person name="Lind A.E."/>
            <person name="van Eijk R."/>
            <person name="Schleper C."/>
            <person name="Guy L."/>
            <person name="Ettema T.J."/>
        </authorList>
    </citation>
    <scope>NUCLEOTIDE SEQUENCE</scope>
</reference>